<comment type="caution">
    <text evidence="1">The sequence shown here is derived from an EMBL/GenBank/DDBJ whole genome shotgun (WGS) entry which is preliminary data.</text>
</comment>
<gene>
    <name evidence="1" type="ORF">BN9_068400</name>
</gene>
<proteinExistence type="predicted"/>
<accession>A0A024GGY7</accession>
<name>A0A024GGY7_9STRA</name>
<dbReference type="Proteomes" id="UP000053237">
    <property type="component" value="Unassembled WGS sequence"/>
</dbReference>
<dbReference type="AlphaFoldDB" id="A0A024GGY7"/>
<reference evidence="1 2" key="1">
    <citation type="submission" date="2012-05" db="EMBL/GenBank/DDBJ databases">
        <title>Recombination and specialization in a pathogen metapopulation.</title>
        <authorList>
            <person name="Gardiner A."/>
            <person name="Kemen E."/>
            <person name="Schultz-Larsen T."/>
            <person name="MacLean D."/>
            <person name="Van Oosterhout C."/>
            <person name="Jones J.D.G."/>
        </authorList>
    </citation>
    <scope>NUCLEOTIDE SEQUENCE [LARGE SCALE GENOMIC DNA]</scope>
    <source>
        <strain evidence="1 2">Ac Nc2</strain>
    </source>
</reference>
<dbReference type="InParanoid" id="A0A024GGY7"/>
<sequence>MVFCKLCVPFFFQPLSFLLIFFWRDCVMLFDLNRGKPLVGAQRTPERKEWTNAVEIAQDAFVALSTSAIDFHVERWAGREYTHRVTYSTVNSLKLRECSSFTIRHLNFLFRMVILTSLSQICLFLGKNTWAMLDFVYFRVSA</sequence>
<evidence type="ECO:0000313" key="1">
    <source>
        <dbReference type="EMBL" id="CCI45930.1"/>
    </source>
</evidence>
<dbReference type="EMBL" id="CAIX01000111">
    <property type="protein sequence ID" value="CCI45930.1"/>
    <property type="molecule type" value="Genomic_DNA"/>
</dbReference>
<keyword evidence="2" id="KW-1185">Reference proteome</keyword>
<evidence type="ECO:0000313" key="2">
    <source>
        <dbReference type="Proteomes" id="UP000053237"/>
    </source>
</evidence>
<protein>
    <submittedName>
        <fullName evidence="1">Uncharacterized protein</fullName>
    </submittedName>
</protein>
<organism evidence="1 2">
    <name type="scientific">Albugo candida</name>
    <dbReference type="NCBI Taxonomy" id="65357"/>
    <lineage>
        <taxon>Eukaryota</taxon>
        <taxon>Sar</taxon>
        <taxon>Stramenopiles</taxon>
        <taxon>Oomycota</taxon>
        <taxon>Peronosporomycetes</taxon>
        <taxon>Albuginales</taxon>
        <taxon>Albuginaceae</taxon>
        <taxon>Albugo</taxon>
    </lineage>
</organism>